<feature type="transmembrane region" description="Helical" evidence="2">
    <location>
        <begin position="88"/>
        <end position="106"/>
    </location>
</feature>
<keyword evidence="2" id="KW-0813">Transport</keyword>
<name>A0A8F1N643_CRASO</name>
<keyword evidence="2" id="KW-0812">Transmembrane</keyword>
<comment type="similarity">
    <text evidence="2">Belongs to the complex I subunit 6 family.</text>
</comment>
<dbReference type="AlphaFoldDB" id="A0A8F1N643"/>
<geneLocation type="mitochondrion" evidence="3"/>
<reference evidence="3" key="1">
    <citation type="submission" date="2021-04" db="EMBL/GenBank/DDBJ databases">
        <authorList>
            <person name="Ji D."/>
        </authorList>
    </citation>
    <scope>NUCLEOTIDE SEQUENCE</scope>
</reference>
<keyword evidence="2" id="KW-0472">Membrane</keyword>
<dbReference type="GO" id="GO:0008137">
    <property type="term" value="F:NADH dehydrogenase (ubiquinone) activity"/>
    <property type="evidence" value="ECO:0007669"/>
    <property type="project" value="UniProtKB-UniRule"/>
</dbReference>
<dbReference type="InterPro" id="IPR001457">
    <property type="entry name" value="NADH_UbQ/plastoQ_OxRdtase_su6"/>
</dbReference>
<gene>
    <name evidence="3" type="primary">ND6</name>
</gene>
<evidence type="ECO:0000256" key="2">
    <source>
        <dbReference type="RuleBase" id="RU004430"/>
    </source>
</evidence>
<dbReference type="EC" id="7.1.1.2" evidence="2"/>
<keyword evidence="2" id="KW-0830">Ubiquinone</keyword>
<dbReference type="PANTHER" id="PTHR33269:SF17">
    <property type="entry name" value="NADH-UBIQUINONE OXIDOREDUCTASE CHAIN 6"/>
    <property type="match status" value="1"/>
</dbReference>
<dbReference type="InterPro" id="IPR042106">
    <property type="entry name" value="Nuo/plastoQ_OxRdtase_6_NuoJ"/>
</dbReference>
<keyword evidence="2" id="KW-1133">Transmembrane helix</keyword>
<accession>A0A8F1N643</accession>
<keyword evidence="2" id="KW-0520">NAD</keyword>
<feature type="transmembrane region" description="Helical" evidence="2">
    <location>
        <begin position="54"/>
        <end position="76"/>
    </location>
</feature>
<protein>
    <recommendedName>
        <fullName evidence="1 2">NADH-ubiquinone oxidoreductase chain 6</fullName>
        <ecNumber evidence="2">7.1.1.2</ecNumber>
    </recommendedName>
</protein>
<dbReference type="Gene3D" id="1.20.120.1200">
    <property type="entry name" value="NADH-ubiquinone/plastoquinone oxidoreductase chain 6, subunit NuoJ"/>
    <property type="match status" value="1"/>
</dbReference>
<dbReference type="GO" id="GO:0031966">
    <property type="term" value="C:mitochondrial membrane"/>
    <property type="evidence" value="ECO:0007669"/>
    <property type="project" value="UniProtKB-SubCell"/>
</dbReference>
<feature type="transmembrane region" description="Helical" evidence="2">
    <location>
        <begin position="142"/>
        <end position="163"/>
    </location>
</feature>
<comment type="catalytic activity">
    <reaction evidence="2">
        <text>a ubiquinone + NADH + 5 H(+)(in) = a ubiquinol + NAD(+) + 4 H(+)(out)</text>
        <dbReference type="Rhea" id="RHEA:29091"/>
        <dbReference type="Rhea" id="RHEA-COMP:9565"/>
        <dbReference type="Rhea" id="RHEA-COMP:9566"/>
        <dbReference type="ChEBI" id="CHEBI:15378"/>
        <dbReference type="ChEBI" id="CHEBI:16389"/>
        <dbReference type="ChEBI" id="CHEBI:17976"/>
        <dbReference type="ChEBI" id="CHEBI:57540"/>
        <dbReference type="ChEBI" id="CHEBI:57945"/>
        <dbReference type="EC" id="7.1.1.2"/>
    </reaction>
</comment>
<dbReference type="Pfam" id="PF00499">
    <property type="entry name" value="Oxidored_q3"/>
    <property type="match status" value="1"/>
</dbReference>
<dbReference type="PANTHER" id="PTHR33269">
    <property type="entry name" value="NADH-UBIQUINONE OXIDOREDUCTASE CHAIN 6"/>
    <property type="match status" value="1"/>
</dbReference>
<proteinExistence type="inferred from homology"/>
<feature type="transmembrane region" description="Helical" evidence="2">
    <location>
        <begin position="6"/>
        <end position="23"/>
    </location>
</feature>
<dbReference type="EMBL" id="MZ146922">
    <property type="protein sequence ID" value="QWQ49853.1"/>
    <property type="molecule type" value="Genomic_DNA"/>
</dbReference>
<comment type="subcellular location">
    <subcellularLocation>
        <location evidence="2">Mitochondrion membrane</location>
        <topology evidence="2">Multi-pass membrane protein</topology>
    </subcellularLocation>
</comment>
<evidence type="ECO:0000313" key="3">
    <source>
        <dbReference type="EMBL" id="QWQ49853.1"/>
    </source>
</evidence>
<keyword evidence="2 3" id="KW-0496">Mitochondrion</keyword>
<keyword evidence="2" id="KW-1278">Translocase</keyword>
<evidence type="ECO:0000256" key="1">
    <source>
        <dbReference type="ARBA" id="ARBA00021095"/>
    </source>
</evidence>
<sequence length="187" mass="21584">MEQLFLIFSTLILIAGMMVVLSINPIHSVFWLTLTFILTAMLFVTLTIDFVALMLVIVYVGAIAILFLFVIMMLDVLRFKESLEISQLIPATLLIGVGFFINLWWLNQEQLFKLPDLNAFQEWDFVNDSNIRLIGKIMYTDLWIPFILASIILLVAMIGAIVLTHELGRETKKQSLYKQHQRNDSWT</sequence>
<keyword evidence="2" id="KW-0679">Respiratory chain</keyword>
<comment type="function">
    <text evidence="2">Core subunit of the mitochondrial membrane respiratory chain NADH dehydrogenase (Complex I) which catalyzes electron transfer from NADH through the respiratory chain, using ubiquinone as an electron acceptor. Essential for the catalytic activity and assembly of complex I.</text>
</comment>
<keyword evidence="2" id="KW-0249">Electron transport</keyword>
<organism evidence="3">
    <name type="scientific">Craspedacusta sowerbii</name>
    <name type="common">Freshwater jellyfish</name>
    <dbReference type="NCBI Taxonomy" id="128124"/>
    <lineage>
        <taxon>Eukaryota</taxon>
        <taxon>Metazoa</taxon>
        <taxon>Cnidaria</taxon>
        <taxon>Hydrozoa</taxon>
        <taxon>Trachylinae</taxon>
        <taxon>Limnomedusae</taxon>
        <taxon>Olindiidae</taxon>
        <taxon>Craspedacusta</taxon>
    </lineage>
</organism>
<feature type="transmembrane region" description="Helical" evidence="2">
    <location>
        <begin position="30"/>
        <end position="48"/>
    </location>
</feature>
<dbReference type="NCBIfam" id="NF005164">
    <property type="entry name" value="PRK06638.1-4"/>
    <property type="match status" value="1"/>
</dbReference>